<feature type="domain" description="ABC transmembrane type-1" evidence="8">
    <location>
        <begin position="73"/>
        <end position="257"/>
    </location>
</feature>
<dbReference type="Gene3D" id="1.10.3720.10">
    <property type="entry name" value="MetI-like"/>
    <property type="match status" value="1"/>
</dbReference>
<evidence type="ECO:0000256" key="7">
    <source>
        <dbReference type="RuleBase" id="RU363032"/>
    </source>
</evidence>
<evidence type="ECO:0000256" key="4">
    <source>
        <dbReference type="ARBA" id="ARBA00022692"/>
    </source>
</evidence>
<feature type="transmembrane region" description="Helical" evidence="7">
    <location>
        <begin position="238"/>
        <end position="260"/>
    </location>
</feature>
<sequence>MSALSTELDQVPKPARRVGGSAALVRTAQHVAVVLAFLAAWQFLSGRYVDPLLITDPVSVGRQLWEWVENGRLLFHLSFTVQALVIGFVAGSLAAFVLAVAFTELPRLGRFTETYIIAFNAIPNIALVPIFIVWFGFGIETKILMGYLTASFIVFIAAFQGLRNTEARYLELARIFEATKLQTLLKIRLWAALPFLASAFKMALPKTALAVVIAEFLGSNRGVGYLVVRASNLLDIPALFAAVVVLTVLVQALSLIAAFVESRLLRWIPKEKR</sequence>
<protein>
    <submittedName>
        <fullName evidence="9">ABC transporter permease</fullName>
    </submittedName>
</protein>
<evidence type="ECO:0000259" key="8">
    <source>
        <dbReference type="PROSITE" id="PS50928"/>
    </source>
</evidence>
<dbReference type="Pfam" id="PF00528">
    <property type="entry name" value="BPD_transp_1"/>
    <property type="match status" value="1"/>
</dbReference>
<accession>A0A8J4E228</accession>
<dbReference type="PANTHER" id="PTHR30151:SF20">
    <property type="entry name" value="ABC TRANSPORTER PERMEASE PROTEIN HI_0355-RELATED"/>
    <property type="match status" value="1"/>
</dbReference>
<evidence type="ECO:0000313" key="9">
    <source>
        <dbReference type="EMBL" id="GIJ58569.1"/>
    </source>
</evidence>
<evidence type="ECO:0000256" key="2">
    <source>
        <dbReference type="ARBA" id="ARBA00022448"/>
    </source>
</evidence>
<evidence type="ECO:0000256" key="5">
    <source>
        <dbReference type="ARBA" id="ARBA00022989"/>
    </source>
</evidence>
<feature type="transmembrane region" description="Helical" evidence="7">
    <location>
        <begin position="73"/>
        <end position="102"/>
    </location>
</feature>
<name>A0A8J4E228_9ACTN</name>
<feature type="transmembrane region" description="Helical" evidence="7">
    <location>
        <begin position="189"/>
        <end position="218"/>
    </location>
</feature>
<gene>
    <name evidence="9" type="primary">ssuC_3</name>
    <name evidence="9" type="ORF">Vau01_060850</name>
</gene>
<keyword evidence="5 7" id="KW-1133">Transmembrane helix</keyword>
<dbReference type="SUPFAM" id="SSF161098">
    <property type="entry name" value="MetI-like"/>
    <property type="match status" value="1"/>
</dbReference>
<dbReference type="Proteomes" id="UP000612585">
    <property type="component" value="Unassembled WGS sequence"/>
</dbReference>
<reference evidence="9" key="1">
    <citation type="submission" date="2021-01" db="EMBL/GenBank/DDBJ databases">
        <title>Whole genome shotgun sequence of Virgisporangium aurantiacum NBRC 16421.</title>
        <authorList>
            <person name="Komaki H."/>
            <person name="Tamura T."/>
        </authorList>
    </citation>
    <scope>NUCLEOTIDE SEQUENCE</scope>
    <source>
        <strain evidence="9">NBRC 16421</strain>
    </source>
</reference>
<dbReference type="InterPro" id="IPR000515">
    <property type="entry name" value="MetI-like"/>
</dbReference>
<dbReference type="CDD" id="cd06261">
    <property type="entry name" value="TM_PBP2"/>
    <property type="match status" value="1"/>
</dbReference>
<proteinExistence type="inferred from homology"/>
<dbReference type="RefSeq" id="WP_203999528.1">
    <property type="nucleotide sequence ID" value="NZ_BOPG01000037.1"/>
</dbReference>
<feature type="transmembrane region" description="Helical" evidence="7">
    <location>
        <begin position="23"/>
        <end position="44"/>
    </location>
</feature>
<dbReference type="PROSITE" id="PS50928">
    <property type="entry name" value="ABC_TM1"/>
    <property type="match status" value="1"/>
</dbReference>
<comment type="similarity">
    <text evidence="7">Belongs to the binding-protein-dependent transport system permease family.</text>
</comment>
<dbReference type="GO" id="GO:0005886">
    <property type="term" value="C:plasma membrane"/>
    <property type="evidence" value="ECO:0007669"/>
    <property type="project" value="UniProtKB-SubCell"/>
</dbReference>
<dbReference type="GO" id="GO:0055085">
    <property type="term" value="P:transmembrane transport"/>
    <property type="evidence" value="ECO:0007669"/>
    <property type="project" value="InterPro"/>
</dbReference>
<dbReference type="AlphaFoldDB" id="A0A8J4E228"/>
<comment type="subcellular location">
    <subcellularLocation>
        <location evidence="1 7">Cell membrane</location>
        <topology evidence="1 7">Multi-pass membrane protein</topology>
    </subcellularLocation>
</comment>
<evidence type="ECO:0000256" key="6">
    <source>
        <dbReference type="ARBA" id="ARBA00023136"/>
    </source>
</evidence>
<keyword evidence="4 7" id="KW-0812">Transmembrane</keyword>
<keyword evidence="6 7" id="KW-0472">Membrane</keyword>
<evidence type="ECO:0000256" key="1">
    <source>
        <dbReference type="ARBA" id="ARBA00004651"/>
    </source>
</evidence>
<dbReference type="PANTHER" id="PTHR30151">
    <property type="entry name" value="ALKANE SULFONATE ABC TRANSPORTER-RELATED, MEMBRANE SUBUNIT"/>
    <property type="match status" value="1"/>
</dbReference>
<dbReference type="InterPro" id="IPR035906">
    <property type="entry name" value="MetI-like_sf"/>
</dbReference>
<keyword evidence="3" id="KW-1003">Cell membrane</keyword>
<keyword evidence="2 7" id="KW-0813">Transport</keyword>
<feature type="transmembrane region" description="Helical" evidence="7">
    <location>
        <begin position="114"/>
        <end position="137"/>
    </location>
</feature>
<evidence type="ECO:0000256" key="3">
    <source>
        <dbReference type="ARBA" id="ARBA00022475"/>
    </source>
</evidence>
<comment type="caution">
    <text evidence="9">The sequence shown here is derived from an EMBL/GenBank/DDBJ whole genome shotgun (WGS) entry which is preliminary data.</text>
</comment>
<feature type="transmembrane region" description="Helical" evidence="7">
    <location>
        <begin position="143"/>
        <end position="162"/>
    </location>
</feature>
<organism evidence="9 10">
    <name type="scientific">Virgisporangium aurantiacum</name>
    <dbReference type="NCBI Taxonomy" id="175570"/>
    <lineage>
        <taxon>Bacteria</taxon>
        <taxon>Bacillati</taxon>
        <taxon>Actinomycetota</taxon>
        <taxon>Actinomycetes</taxon>
        <taxon>Micromonosporales</taxon>
        <taxon>Micromonosporaceae</taxon>
        <taxon>Virgisporangium</taxon>
    </lineage>
</organism>
<evidence type="ECO:0000313" key="10">
    <source>
        <dbReference type="Proteomes" id="UP000612585"/>
    </source>
</evidence>
<dbReference type="EMBL" id="BOPG01000037">
    <property type="protein sequence ID" value="GIJ58569.1"/>
    <property type="molecule type" value="Genomic_DNA"/>
</dbReference>
<keyword evidence="10" id="KW-1185">Reference proteome</keyword>